<dbReference type="EMBL" id="LGTQ01000005">
    <property type="protein sequence ID" value="KPM49180.1"/>
    <property type="molecule type" value="Genomic_DNA"/>
</dbReference>
<evidence type="ECO:0000313" key="1">
    <source>
        <dbReference type="EMBL" id="KPM49180.1"/>
    </source>
</evidence>
<dbReference type="STRING" id="1605367.AFM12_00595"/>
<organism evidence="1 2">
    <name type="scientific">Jiulongibacter sediminis</name>
    <dbReference type="NCBI Taxonomy" id="1605367"/>
    <lineage>
        <taxon>Bacteria</taxon>
        <taxon>Pseudomonadati</taxon>
        <taxon>Bacteroidota</taxon>
        <taxon>Cytophagia</taxon>
        <taxon>Cytophagales</taxon>
        <taxon>Leadbetterellaceae</taxon>
        <taxon>Jiulongibacter</taxon>
    </lineage>
</organism>
<evidence type="ECO:0000313" key="2">
    <source>
        <dbReference type="Proteomes" id="UP000050454"/>
    </source>
</evidence>
<gene>
    <name evidence="1" type="ORF">AFM12_00595</name>
</gene>
<dbReference type="PATRIC" id="fig|1605367.3.peg.1448"/>
<dbReference type="OrthoDB" id="9780310at2"/>
<dbReference type="Pfam" id="PF01904">
    <property type="entry name" value="DUF72"/>
    <property type="match status" value="1"/>
</dbReference>
<evidence type="ECO:0008006" key="3">
    <source>
        <dbReference type="Google" id="ProtNLM"/>
    </source>
</evidence>
<proteinExistence type="predicted"/>
<accession>A0A0N8HA49</accession>
<dbReference type="PANTHER" id="PTHR30348:SF9">
    <property type="entry name" value="UPF0759 PROTEIN YECE"/>
    <property type="match status" value="1"/>
</dbReference>
<dbReference type="SUPFAM" id="SSF117396">
    <property type="entry name" value="TM1631-like"/>
    <property type="match status" value="1"/>
</dbReference>
<comment type="caution">
    <text evidence="1">The sequence shown here is derived from an EMBL/GenBank/DDBJ whole genome shotgun (WGS) entry which is preliminary data.</text>
</comment>
<name>A0A0N8HA49_9BACT</name>
<dbReference type="AlphaFoldDB" id="A0A0N8HA49"/>
<dbReference type="RefSeq" id="WP_055143127.1">
    <property type="nucleotide sequence ID" value="NZ_JXSZ01000005.1"/>
</dbReference>
<keyword evidence="2" id="KW-1185">Reference proteome</keyword>
<sequence length="294" mass="34035">MKFGSVPNPELIDFTLPPDNLGTAKVLSKGNGTFEAYVGCAKWNRTDLKNFYPRGTKDELIYYSRQFNSIELNATFYRSPSGQQVVVWHDKTPEGFKFFPKIPSYISHIKRLNDVQDAVTEFLDAISHFQDKLEMIFLQLHDNFSAKNMDRLVNFIQNWPKGMPLAIELRSQDWFDDPVVAESLYKLFEENSITNIITDTAGRRDLLHMRLTTPVAFIRYVGANHASDYPRLDDWLERIALWKSQGLEKLYLFVHQNLELESPLLSKYFIEKMNDQLGTNLKVPQPGEVLDGLF</sequence>
<protein>
    <recommendedName>
        <fullName evidence="3">DUF72 domain-containing protein</fullName>
    </recommendedName>
</protein>
<dbReference type="Proteomes" id="UP000050454">
    <property type="component" value="Unassembled WGS sequence"/>
</dbReference>
<dbReference type="InterPro" id="IPR036520">
    <property type="entry name" value="UPF0759_sf"/>
</dbReference>
<dbReference type="InterPro" id="IPR002763">
    <property type="entry name" value="DUF72"/>
</dbReference>
<dbReference type="Gene3D" id="3.20.20.410">
    <property type="entry name" value="Protein of unknown function UPF0759"/>
    <property type="match status" value="1"/>
</dbReference>
<dbReference type="PANTHER" id="PTHR30348">
    <property type="entry name" value="UNCHARACTERIZED PROTEIN YECE"/>
    <property type="match status" value="1"/>
</dbReference>
<reference evidence="1 2" key="1">
    <citation type="submission" date="2015-07" db="EMBL/GenBank/DDBJ databases">
        <title>The draft genome sequence of Leadbetterella sp. JN14-9.</title>
        <authorList>
            <person name="Liu Y."/>
            <person name="Du J."/>
            <person name="Shao Z."/>
        </authorList>
    </citation>
    <scope>NUCLEOTIDE SEQUENCE [LARGE SCALE GENOMIC DNA]</scope>
    <source>
        <strain evidence="1 2">JN14-9</strain>
    </source>
</reference>